<dbReference type="Gene3D" id="1.10.340.30">
    <property type="entry name" value="Hypothetical protein, domain 2"/>
    <property type="match status" value="1"/>
</dbReference>
<dbReference type="PIRSF" id="PIRSF001435">
    <property type="entry name" value="Nth"/>
    <property type="match status" value="1"/>
</dbReference>
<dbReference type="OrthoDB" id="19248at2157"/>
<dbReference type="eggNOG" id="arCOG00461">
    <property type="taxonomic scope" value="Archaea"/>
</dbReference>
<reference evidence="6 7" key="1">
    <citation type="journal article" date="2012" name="J. Bacteriol.">
        <title>Complete genome sequence of a thermophilic methanogen, Methanocella conradii HZ254, isolated from Chinese rice field soil.</title>
        <authorList>
            <person name="Lu Z."/>
            <person name="Lu Y."/>
        </authorList>
    </citation>
    <scope>NUCLEOTIDE SEQUENCE [LARGE SCALE GENOMIC DNA]</scope>
    <source>
        <strain evidence="7">DSM 24694 / JCM 17849 / CGMCC 1.5162 / HZ254</strain>
    </source>
</reference>
<keyword evidence="1" id="KW-0004">4Fe-4S</keyword>
<proteinExistence type="predicted"/>
<dbReference type="InterPro" id="IPR011257">
    <property type="entry name" value="DNA_glycosylase"/>
</dbReference>
<dbReference type="GO" id="GO:0051539">
    <property type="term" value="F:4 iron, 4 sulfur cluster binding"/>
    <property type="evidence" value="ECO:0007669"/>
    <property type="project" value="UniProtKB-KW"/>
</dbReference>
<evidence type="ECO:0000256" key="3">
    <source>
        <dbReference type="ARBA" id="ARBA00023004"/>
    </source>
</evidence>
<dbReference type="SUPFAM" id="SSF48150">
    <property type="entry name" value="DNA-glycosylase"/>
    <property type="match status" value="1"/>
</dbReference>
<dbReference type="InterPro" id="IPR003265">
    <property type="entry name" value="HhH-GPD_domain"/>
</dbReference>
<feature type="domain" description="HhH-GPD" evidence="5">
    <location>
        <begin position="47"/>
        <end position="206"/>
    </location>
</feature>
<evidence type="ECO:0000313" key="6">
    <source>
        <dbReference type="EMBL" id="AFD00246.1"/>
    </source>
</evidence>
<evidence type="ECO:0000256" key="2">
    <source>
        <dbReference type="ARBA" id="ARBA00022723"/>
    </source>
</evidence>
<protein>
    <submittedName>
        <fullName evidence="6">DNA-3-methyladenine glycosylase III</fullName>
    </submittedName>
</protein>
<evidence type="ECO:0000259" key="5">
    <source>
        <dbReference type="SMART" id="SM00478"/>
    </source>
</evidence>
<sequence length="240" mass="27011">MSRHRGKKDEIFENELLEIYASLRRAFGHRNWWPAEEPFEVIIGAILTQNVSWNNASKAISNLKREGKLSPSTLYECSVEDIAPLIKPARFYNSKAVKIKNFMEFFFKEYGGDLAAMSSEDSASLRKKLLAVKGLGKETVDCILLYACGKPVFVVDAYTKRIFLRYGILNGDPTYDEIQGYFMASLPPNAALYNDYHAQIVHLGSSICRPKPLCGSCPIATNGKLNCHYLNAELKTKKVI</sequence>
<accession>H8I612</accession>
<dbReference type="Gene3D" id="1.10.1670.10">
    <property type="entry name" value="Helix-hairpin-Helix base-excision DNA repair enzymes (C-terminal)"/>
    <property type="match status" value="1"/>
</dbReference>
<dbReference type="Pfam" id="PF00730">
    <property type="entry name" value="HhH-GPD"/>
    <property type="match status" value="1"/>
</dbReference>
<organism evidence="6 7">
    <name type="scientific">Methanocella conradii (strain DSM 24694 / JCM 17849 / CGMCC 1.5162 / HZ254)</name>
    <dbReference type="NCBI Taxonomy" id="1041930"/>
    <lineage>
        <taxon>Archaea</taxon>
        <taxon>Methanobacteriati</taxon>
        <taxon>Methanobacteriota</taxon>
        <taxon>Stenosarchaea group</taxon>
        <taxon>Methanomicrobia</taxon>
        <taxon>Methanocellales</taxon>
        <taxon>Methanocellaceae</taxon>
        <taxon>Methanocella</taxon>
    </lineage>
</organism>
<dbReference type="RefSeq" id="WP_014406077.1">
    <property type="nucleotide sequence ID" value="NC_017034.1"/>
</dbReference>
<keyword evidence="4" id="KW-0411">Iron-sulfur</keyword>
<dbReference type="STRING" id="1041930.Mtc_1494"/>
<evidence type="ECO:0000313" key="7">
    <source>
        <dbReference type="Proteomes" id="UP000005233"/>
    </source>
</evidence>
<gene>
    <name evidence="6" type="ordered locus">Mtc_1494</name>
</gene>
<dbReference type="GO" id="GO:0006284">
    <property type="term" value="P:base-excision repair"/>
    <property type="evidence" value="ECO:0007669"/>
    <property type="project" value="InterPro"/>
</dbReference>
<dbReference type="HOGENOM" id="CLU_012862_6_0_2"/>
<dbReference type="InterPro" id="IPR023170">
    <property type="entry name" value="HhH_base_excis_C"/>
</dbReference>
<dbReference type="GO" id="GO:0003824">
    <property type="term" value="F:catalytic activity"/>
    <property type="evidence" value="ECO:0007669"/>
    <property type="project" value="InterPro"/>
</dbReference>
<dbReference type="PANTHER" id="PTHR10359">
    <property type="entry name" value="A/G-SPECIFIC ADENINE GLYCOSYLASE/ENDONUCLEASE III"/>
    <property type="match status" value="1"/>
</dbReference>
<keyword evidence="7" id="KW-1185">Reference proteome</keyword>
<name>H8I612_METCZ</name>
<dbReference type="GeneID" id="11971626"/>
<keyword evidence="2" id="KW-0479">Metal-binding</keyword>
<dbReference type="KEGG" id="mez:Mtc_1494"/>
<evidence type="ECO:0000256" key="1">
    <source>
        <dbReference type="ARBA" id="ARBA00022485"/>
    </source>
</evidence>
<dbReference type="Proteomes" id="UP000005233">
    <property type="component" value="Chromosome"/>
</dbReference>
<dbReference type="PANTHER" id="PTHR10359:SF19">
    <property type="entry name" value="DNA REPAIR GLYCOSYLASE MJ1434-RELATED"/>
    <property type="match status" value="1"/>
</dbReference>
<dbReference type="SMART" id="SM00478">
    <property type="entry name" value="ENDO3c"/>
    <property type="match status" value="1"/>
</dbReference>
<keyword evidence="3" id="KW-0408">Iron</keyword>
<dbReference type="GO" id="GO:0046872">
    <property type="term" value="F:metal ion binding"/>
    <property type="evidence" value="ECO:0007669"/>
    <property type="project" value="UniProtKB-KW"/>
</dbReference>
<evidence type="ECO:0000256" key="4">
    <source>
        <dbReference type="ARBA" id="ARBA00023014"/>
    </source>
</evidence>
<dbReference type="AlphaFoldDB" id="H8I612"/>
<dbReference type="EMBL" id="CP003243">
    <property type="protein sequence ID" value="AFD00246.1"/>
    <property type="molecule type" value="Genomic_DNA"/>
</dbReference>
<dbReference type="CDD" id="cd00056">
    <property type="entry name" value="ENDO3c"/>
    <property type="match status" value="1"/>
</dbReference>